<sequence>MSFLYLAFFCALAHLYPTCFRALCYTNCSSTYLETSKSYTTVNAVLPLAFCSIISHQSLLEEPNLCSISSYLLHLPQTAL</sequence>
<evidence type="ECO:0008006" key="4">
    <source>
        <dbReference type="Google" id="ProtNLM"/>
    </source>
</evidence>
<evidence type="ECO:0000313" key="2">
    <source>
        <dbReference type="EMBL" id="KAK0440211.1"/>
    </source>
</evidence>
<evidence type="ECO:0000256" key="1">
    <source>
        <dbReference type="SAM" id="SignalP"/>
    </source>
</evidence>
<organism evidence="2 3">
    <name type="scientific">Armillaria tabescens</name>
    <name type="common">Ringless honey mushroom</name>
    <name type="synonym">Agaricus tabescens</name>
    <dbReference type="NCBI Taxonomy" id="1929756"/>
    <lineage>
        <taxon>Eukaryota</taxon>
        <taxon>Fungi</taxon>
        <taxon>Dikarya</taxon>
        <taxon>Basidiomycota</taxon>
        <taxon>Agaricomycotina</taxon>
        <taxon>Agaricomycetes</taxon>
        <taxon>Agaricomycetidae</taxon>
        <taxon>Agaricales</taxon>
        <taxon>Marasmiineae</taxon>
        <taxon>Physalacriaceae</taxon>
        <taxon>Desarmillaria</taxon>
    </lineage>
</organism>
<dbReference type="GeneID" id="85358246"/>
<feature type="chain" id="PRO_5041241396" description="Secreted protein" evidence="1">
    <location>
        <begin position="23"/>
        <end position="80"/>
    </location>
</feature>
<feature type="signal peptide" evidence="1">
    <location>
        <begin position="1"/>
        <end position="22"/>
    </location>
</feature>
<reference evidence="2" key="1">
    <citation type="submission" date="2023-06" db="EMBL/GenBank/DDBJ databases">
        <authorList>
            <consortium name="Lawrence Berkeley National Laboratory"/>
            <person name="Ahrendt S."/>
            <person name="Sahu N."/>
            <person name="Indic B."/>
            <person name="Wong-Bajracharya J."/>
            <person name="Merenyi Z."/>
            <person name="Ke H.-M."/>
            <person name="Monk M."/>
            <person name="Kocsube S."/>
            <person name="Drula E."/>
            <person name="Lipzen A."/>
            <person name="Balint B."/>
            <person name="Henrissat B."/>
            <person name="Andreopoulos B."/>
            <person name="Martin F.M."/>
            <person name="Harder C.B."/>
            <person name="Rigling D."/>
            <person name="Ford K.L."/>
            <person name="Foster G.D."/>
            <person name="Pangilinan J."/>
            <person name="Papanicolaou A."/>
            <person name="Barry K."/>
            <person name="LaButti K."/>
            <person name="Viragh M."/>
            <person name="Koriabine M."/>
            <person name="Yan M."/>
            <person name="Riley R."/>
            <person name="Champramary S."/>
            <person name="Plett K.L."/>
            <person name="Tsai I.J."/>
            <person name="Slot J."/>
            <person name="Sipos G."/>
            <person name="Plett J."/>
            <person name="Nagy L.G."/>
            <person name="Grigoriev I.V."/>
        </authorList>
    </citation>
    <scope>NUCLEOTIDE SEQUENCE</scope>
    <source>
        <strain evidence="2">CCBAS 213</strain>
    </source>
</reference>
<accession>A0AA39JCG1</accession>
<gene>
    <name evidence="2" type="ORF">EV420DRAFT_1582222</name>
</gene>
<dbReference type="RefSeq" id="XP_060323535.1">
    <property type="nucleotide sequence ID" value="XM_060474698.1"/>
</dbReference>
<name>A0AA39JCG1_ARMTA</name>
<dbReference type="AlphaFoldDB" id="A0AA39JCG1"/>
<proteinExistence type="predicted"/>
<keyword evidence="1" id="KW-0732">Signal</keyword>
<comment type="caution">
    <text evidence="2">The sequence shown here is derived from an EMBL/GenBank/DDBJ whole genome shotgun (WGS) entry which is preliminary data.</text>
</comment>
<dbReference type="Proteomes" id="UP001175211">
    <property type="component" value="Unassembled WGS sequence"/>
</dbReference>
<evidence type="ECO:0000313" key="3">
    <source>
        <dbReference type="Proteomes" id="UP001175211"/>
    </source>
</evidence>
<keyword evidence="3" id="KW-1185">Reference proteome</keyword>
<protein>
    <recommendedName>
        <fullName evidence="4">Secreted protein</fullName>
    </recommendedName>
</protein>
<dbReference type="EMBL" id="JAUEPS010000078">
    <property type="protein sequence ID" value="KAK0440211.1"/>
    <property type="molecule type" value="Genomic_DNA"/>
</dbReference>